<evidence type="ECO:0000313" key="1">
    <source>
        <dbReference type="EMBL" id="TWW07915.1"/>
    </source>
</evidence>
<sequence>MSQGKFGFAETPEWEQAAQDDVLVAEVVFNLPLEKPYTYAVPEGLRDLLRPGQRVR</sequence>
<accession>A0A5C6M189</accession>
<reference evidence="1 2" key="1">
    <citation type="submission" date="2019-08" db="EMBL/GenBank/DDBJ databases">
        <title>100 year-old enigma solved: identification of Planctomyces bekefii, the type genus and species of the phylum Planctomycetes.</title>
        <authorList>
            <person name="Svetlana D.N."/>
            <person name="Overmann J."/>
        </authorList>
    </citation>
    <scope>NUCLEOTIDE SEQUENCE [LARGE SCALE GENOMIC DNA]</scope>
    <source>
        <strain evidence="1">Phe10_nw2017</strain>
    </source>
</reference>
<dbReference type="Proteomes" id="UP000321083">
    <property type="component" value="Unassembled WGS sequence"/>
</dbReference>
<dbReference type="AlphaFoldDB" id="A0A5C6M189"/>
<feature type="non-terminal residue" evidence="1">
    <location>
        <position position="56"/>
    </location>
</feature>
<proteinExistence type="predicted"/>
<protein>
    <recommendedName>
        <fullName evidence="3">Primosomal protein N' 3' DNA-binding domain-containing protein</fullName>
    </recommendedName>
</protein>
<gene>
    <name evidence="1" type="ORF">E3A20_29570</name>
</gene>
<keyword evidence="2" id="KW-1185">Reference proteome</keyword>
<dbReference type="Gene3D" id="3.40.1440.60">
    <property type="entry name" value="PriA, 3(prime) DNA-binding domain"/>
    <property type="match status" value="1"/>
</dbReference>
<reference evidence="1 2" key="2">
    <citation type="submission" date="2019-08" db="EMBL/GenBank/DDBJ databases">
        <authorList>
            <person name="Henke P."/>
        </authorList>
    </citation>
    <scope>NUCLEOTIDE SEQUENCE [LARGE SCALE GENOMIC DNA]</scope>
    <source>
        <strain evidence="1">Phe10_nw2017</strain>
    </source>
</reference>
<organism evidence="1 2">
    <name type="scientific">Planctomyces bekefii</name>
    <dbReference type="NCBI Taxonomy" id="1653850"/>
    <lineage>
        <taxon>Bacteria</taxon>
        <taxon>Pseudomonadati</taxon>
        <taxon>Planctomycetota</taxon>
        <taxon>Planctomycetia</taxon>
        <taxon>Planctomycetales</taxon>
        <taxon>Planctomycetaceae</taxon>
        <taxon>Planctomyces</taxon>
    </lineage>
</organism>
<comment type="caution">
    <text evidence="1">The sequence shown here is derived from an EMBL/GenBank/DDBJ whole genome shotgun (WGS) entry which is preliminary data.</text>
</comment>
<name>A0A5C6M189_9PLAN</name>
<evidence type="ECO:0000313" key="2">
    <source>
        <dbReference type="Proteomes" id="UP000321083"/>
    </source>
</evidence>
<dbReference type="EMBL" id="SRHE01000945">
    <property type="protein sequence ID" value="TWW07915.1"/>
    <property type="molecule type" value="Genomic_DNA"/>
</dbReference>
<dbReference type="InterPro" id="IPR042115">
    <property type="entry name" value="PriA_3primeBD_sf"/>
</dbReference>
<evidence type="ECO:0008006" key="3">
    <source>
        <dbReference type="Google" id="ProtNLM"/>
    </source>
</evidence>